<dbReference type="Proteomes" id="UP000010467">
    <property type="component" value="Chromosome"/>
</dbReference>
<dbReference type="AlphaFoldDB" id="L0A3V1"/>
<dbReference type="InterPro" id="IPR036365">
    <property type="entry name" value="PGBD-like_sf"/>
</dbReference>
<organism evidence="4 5">
    <name type="scientific">Deinococcus peraridilitoris (strain DSM 19664 / LMG 22246 / CIP 109416 / KR-200)</name>
    <dbReference type="NCBI Taxonomy" id="937777"/>
    <lineage>
        <taxon>Bacteria</taxon>
        <taxon>Thermotogati</taxon>
        <taxon>Deinococcota</taxon>
        <taxon>Deinococci</taxon>
        <taxon>Deinococcales</taxon>
        <taxon>Deinococcaceae</taxon>
        <taxon>Deinococcus</taxon>
    </lineage>
</organism>
<sequence>MITLPSILRALLLTALTSFTGALAAATPAQVEGAAVAAARAVDGTIVACPETFRNFTESRRCVRVPGEPEEIKARLNRSLGAALVSAWRAQSNPIYSYNYLRSAGEFVGIVAGPAARDGKSTLLVFDAVPDRADLRRDEESVRIVPQPREESQASTPAPGTVTPSASPSGSSPAQPGASTGAANRETPGAAAGAGTVPAARAASPRLTFARPLVLREPRLNGEDVRAVQNRLMDVAGMARGAGGDGWYGPVTSATVRAFQAANALPVTGMVDRTTWERLFSPEARPFDPNAVRARP</sequence>
<feature type="signal peptide" evidence="2">
    <location>
        <begin position="1"/>
        <end position="24"/>
    </location>
</feature>
<feature type="chain" id="PRO_5003938997" evidence="2">
    <location>
        <begin position="25"/>
        <end position="296"/>
    </location>
</feature>
<dbReference type="RefSeq" id="WP_015235988.1">
    <property type="nucleotide sequence ID" value="NC_019793.1"/>
</dbReference>
<gene>
    <name evidence="4" type="ordered locus">Deipe_2200</name>
</gene>
<evidence type="ECO:0000256" key="2">
    <source>
        <dbReference type="SAM" id="SignalP"/>
    </source>
</evidence>
<keyword evidence="2" id="KW-0732">Signal</keyword>
<dbReference type="EMBL" id="CP003382">
    <property type="protein sequence ID" value="AFZ67685.1"/>
    <property type="molecule type" value="Genomic_DNA"/>
</dbReference>
<protein>
    <submittedName>
        <fullName evidence="4">Putative peptidoglycan-binding domain-containing protein</fullName>
    </submittedName>
</protein>
<dbReference type="PATRIC" id="fig|937777.3.peg.2201"/>
<dbReference type="STRING" id="937777.Deipe_2200"/>
<accession>L0A3V1</accession>
<dbReference type="HOGENOM" id="CLU_040627_0_0_0"/>
<name>L0A3V1_DEIPD</name>
<dbReference type="SUPFAM" id="SSF47090">
    <property type="entry name" value="PGBD-like"/>
    <property type="match status" value="1"/>
</dbReference>
<dbReference type="InterPro" id="IPR036366">
    <property type="entry name" value="PGBDSf"/>
</dbReference>
<dbReference type="Gene3D" id="1.10.101.10">
    <property type="entry name" value="PGBD-like superfamily/PGBD"/>
    <property type="match status" value="1"/>
</dbReference>
<dbReference type="InterPro" id="IPR002477">
    <property type="entry name" value="Peptidoglycan-bd-like"/>
</dbReference>
<reference evidence="5" key="1">
    <citation type="submission" date="2012-03" db="EMBL/GenBank/DDBJ databases">
        <title>Complete sequence of chromosome of Deinococcus peraridilitoris DSM 19664.</title>
        <authorList>
            <person name="Lucas S."/>
            <person name="Copeland A."/>
            <person name="Lapidus A."/>
            <person name="Glavina del Rio T."/>
            <person name="Dalin E."/>
            <person name="Tice H."/>
            <person name="Bruce D."/>
            <person name="Goodwin L."/>
            <person name="Pitluck S."/>
            <person name="Peters L."/>
            <person name="Mikhailova N."/>
            <person name="Lu M."/>
            <person name="Kyrpides N."/>
            <person name="Mavromatis K."/>
            <person name="Ivanova N."/>
            <person name="Brettin T."/>
            <person name="Detter J.C."/>
            <person name="Han C."/>
            <person name="Larimer F."/>
            <person name="Land M."/>
            <person name="Hauser L."/>
            <person name="Markowitz V."/>
            <person name="Cheng J.-F."/>
            <person name="Hugenholtz P."/>
            <person name="Woyke T."/>
            <person name="Wu D."/>
            <person name="Pukall R."/>
            <person name="Steenblock K."/>
            <person name="Brambilla E."/>
            <person name="Klenk H.-P."/>
            <person name="Eisen J.A."/>
        </authorList>
    </citation>
    <scope>NUCLEOTIDE SEQUENCE [LARGE SCALE GENOMIC DNA]</scope>
    <source>
        <strain evidence="5">DSM 19664 / LMG 22246 / CIP 109416 / KR-200</strain>
    </source>
</reference>
<evidence type="ECO:0000313" key="4">
    <source>
        <dbReference type="EMBL" id="AFZ67685.1"/>
    </source>
</evidence>
<proteinExistence type="predicted"/>
<dbReference type="Pfam" id="PF01471">
    <property type="entry name" value="PG_binding_1"/>
    <property type="match status" value="1"/>
</dbReference>
<evidence type="ECO:0000259" key="3">
    <source>
        <dbReference type="Pfam" id="PF01471"/>
    </source>
</evidence>
<dbReference type="OrthoDB" id="1859318at2"/>
<feature type="region of interest" description="Disordered" evidence="1">
    <location>
        <begin position="137"/>
        <end position="201"/>
    </location>
</feature>
<feature type="compositionally biased region" description="Low complexity" evidence="1">
    <location>
        <begin position="154"/>
        <end position="201"/>
    </location>
</feature>
<dbReference type="KEGG" id="dpd:Deipe_2200"/>
<feature type="compositionally biased region" description="Basic and acidic residues" evidence="1">
    <location>
        <begin position="137"/>
        <end position="152"/>
    </location>
</feature>
<evidence type="ECO:0000313" key="5">
    <source>
        <dbReference type="Proteomes" id="UP000010467"/>
    </source>
</evidence>
<dbReference type="eggNOG" id="COG3409">
    <property type="taxonomic scope" value="Bacteria"/>
</dbReference>
<keyword evidence="5" id="KW-1185">Reference proteome</keyword>
<feature type="domain" description="Peptidoglycan binding-like" evidence="3">
    <location>
        <begin position="221"/>
        <end position="279"/>
    </location>
</feature>
<evidence type="ECO:0000256" key="1">
    <source>
        <dbReference type="SAM" id="MobiDB-lite"/>
    </source>
</evidence>